<dbReference type="Gene3D" id="1.10.540.10">
    <property type="entry name" value="Acyl-CoA dehydrogenase/oxidase, N-terminal domain"/>
    <property type="match status" value="1"/>
</dbReference>
<evidence type="ECO:0000256" key="5">
    <source>
        <dbReference type="ARBA" id="ARBA00023002"/>
    </source>
</evidence>
<organism evidence="10 11">
    <name type="scientific">Flavobacterium granuli</name>
    <dbReference type="NCBI Taxonomy" id="280093"/>
    <lineage>
        <taxon>Bacteria</taxon>
        <taxon>Pseudomonadati</taxon>
        <taxon>Bacteroidota</taxon>
        <taxon>Flavobacteriia</taxon>
        <taxon>Flavobacteriales</taxon>
        <taxon>Flavobacteriaceae</taxon>
        <taxon>Flavobacterium</taxon>
    </lineage>
</organism>
<dbReference type="InterPro" id="IPR013786">
    <property type="entry name" value="AcylCoA_DH/ox_N"/>
</dbReference>
<dbReference type="RefSeq" id="WP_310007130.1">
    <property type="nucleotide sequence ID" value="NZ_JAVDTX010000005.1"/>
</dbReference>
<dbReference type="Pfam" id="PF02770">
    <property type="entry name" value="Acyl-CoA_dh_M"/>
    <property type="match status" value="1"/>
</dbReference>
<dbReference type="EMBL" id="JAVDTX010000005">
    <property type="protein sequence ID" value="MDR6845647.1"/>
    <property type="molecule type" value="Genomic_DNA"/>
</dbReference>
<keyword evidence="3" id="KW-0285">Flavoprotein</keyword>
<feature type="domain" description="Acyl-CoA oxidase C-terminal" evidence="6">
    <location>
        <begin position="612"/>
        <end position="751"/>
    </location>
</feature>
<comment type="cofactor">
    <cofactor evidence="1">
        <name>FAD</name>
        <dbReference type="ChEBI" id="CHEBI:57692"/>
    </cofactor>
</comment>
<accession>A0ABU1S3N9</accession>
<dbReference type="Pfam" id="PF22924">
    <property type="entry name" value="ACOX_C_alpha1"/>
    <property type="match status" value="1"/>
</dbReference>
<evidence type="ECO:0000313" key="11">
    <source>
        <dbReference type="Proteomes" id="UP001261871"/>
    </source>
</evidence>
<evidence type="ECO:0000259" key="9">
    <source>
        <dbReference type="Pfam" id="PF22924"/>
    </source>
</evidence>
<keyword evidence="4" id="KW-0274">FAD</keyword>
<dbReference type="Pfam" id="PF02771">
    <property type="entry name" value="Acyl-CoA_dh_N"/>
    <property type="match status" value="1"/>
</dbReference>
<dbReference type="PANTHER" id="PTHR10909">
    <property type="entry name" value="ELECTRON TRANSPORT OXIDOREDUCTASE"/>
    <property type="match status" value="1"/>
</dbReference>
<dbReference type="InterPro" id="IPR037069">
    <property type="entry name" value="AcylCoA_DH/ox_N_sf"/>
</dbReference>
<name>A0ABU1S3N9_9FLAO</name>
<feature type="domain" description="Acyl-CoA oxidase C-alpha1" evidence="9">
    <location>
        <begin position="411"/>
        <end position="560"/>
    </location>
</feature>
<comment type="similarity">
    <text evidence="2">Belongs to the acyl-CoA oxidase family.</text>
</comment>
<dbReference type="InterPro" id="IPR055060">
    <property type="entry name" value="ACOX_C_alpha1"/>
</dbReference>
<dbReference type="SUPFAM" id="SSF47203">
    <property type="entry name" value="Acyl-CoA dehydrogenase C-terminal domain-like"/>
    <property type="match status" value="2"/>
</dbReference>
<proteinExistence type="inferred from homology"/>
<dbReference type="Pfam" id="PF01756">
    <property type="entry name" value="ACOX"/>
    <property type="match status" value="1"/>
</dbReference>
<dbReference type="Gene3D" id="1.20.140.10">
    <property type="entry name" value="Butyryl-CoA Dehydrogenase, subunit A, domain 3"/>
    <property type="match status" value="2"/>
</dbReference>
<dbReference type="Gene3D" id="2.40.110.10">
    <property type="entry name" value="Butyryl-CoA Dehydrogenase, subunit A, domain 2"/>
    <property type="match status" value="1"/>
</dbReference>
<dbReference type="InterPro" id="IPR046373">
    <property type="entry name" value="Acyl-CoA_Oxase/DH_mid-dom_sf"/>
</dbReference>
<evidence type="ECO:0000259" key="6">
    <source>
        <dbReference type="Pfam" id="PF01756"/>
    </source>
</evidence>
<dbReference type="InterPro" id="IPR036250">
    <property type="entry name" value="AcylCo_DH-like_C"/>
</dbReference>
<evidence type="ECO:0000259" key="8">
    <source>
        <dbReference type="Pfam" id="PF02771"/>
    </source>
</evidence>
<dbReference type="GO" id="GO:0003997">
    <property type="term" value="F:acyl-CoA oxidase activity"/>
    <property type="evidence" value="ECO:0007669"/>
    <property type="project" value="UniProtKB-EC"/>
</dbReference>
<sequence length="752" mass="85657">MENPKLKAFIPFFYLVWSDDILTQKEFFTLQEFINFQNWISQKEKELLFSKINILDPPSREELTDWKYEIEKVIQLKPSIRSILGISIVLSKNDKIIKDQKPAFIKLENDLGILGEEAIGNFRETTNIFTSNYQSVNRFSTKKLTQILDGKQAAIIKKVKSVISRPEFAYETSTDTDVYREKVYDWCKILAKENFGNRAFPKKYGGRENIADYFAIMETLSYHDLSLVIKFGVQFGLWGMSIQSLGTEKHFSKYLKDIGTLKLPGCFAMTETHHGSNVKGLETTATYNHNDQTFTIHTPNENAQKEYIGNAAKHGQMATVFAKLIIEGNDYGINAFIVPLRDTNGKILKGITIGDCGLKMGLNGVDNGTIRFGNVVIPKDNMLDRFAWINEKGKFESPIPSDNRRFFTMLGTLVGGRIGIPRSALAAAKSGLTIAIIYSDQRRQFGPEGGSEVPILNYRMHQRRLIPLLAKTYAIHFALQYVTNRFIDRKESEMQEIEALAAGMKAYVTWSTRDILQECREACGGKGYLSENRIDTLKNDTEIYTTFEGDNTVLMQLVTKSRLSEFRKSFGEMSTMGIINYVYENAKTLISEKNPIVTRKTDDDHLLDNEFHLNAFEYREKATLASLAKRIKKLIDSGLEPYDAYNVVQHQMADVSQAYLERIILEQFLTAIKSIKDKKCKEVVSKLSQLYALSQIERNKGWYLEDGYMEAVKTKAIRKMVNQLCWEIRPDAVSLVKGFDIPESCLAAPIAL</sequence>
<keyword evidence="5 10" id="KW-0560">Oxidoreductase</keyword>
<gene>
    <name evidence="10" type="ORF">J2W95_002357</name>
</gene>
<feature type="domain" description="Acyl-CoA dehydrogenase/oxidase N-terminal" evidence="8">
    <location>
        <begin position="185"/>
        <end position="258"/>
    </location>
</feature>
<reference evidence="10 11" key="1">
    <citation type="submission" date="2023-07" db="EMBL/GenBank/DDBJ databases">
        <title>Sorghum-associated microbial communities from plants grown in Nebraska, USA.</title>
        <authorList>
            <person name="Schachtman D."/>
        </authorList>
    </citation>
    <scope>NUCLEOTIDE SEQUENCE [LARGE SCALE GENOMIC DNA]</scope>
    <source>
        <strain evidence="10 11">BE124</strain>
    </source>
</reference>
<dbReference type="PIRSF" id="PIRSF000168">
    <property type="entry name" value="Acyl-CoA_oxidase"/>
    <property type="match status" value="1"/>
</dbReference>
<dbReference type="EC" id="1.3.3.6" evidence="10"/>
<dbReference type="SUPFAM" id="SSF56645">
    <property type="entry name" value="Acyl-CoA dehydrogenase NM domain-like"/>
    <property type="match status" value="1"/>
</dbReference>
<comment type="caution">
    <text evidence="10">The sequence shown here is derived from an EMBL/GenBank/DDBJ whole genome shotgun (WGS) entry which is preliminary data.</text>
</comment>
<evidence type="ECO:0000259" key="7">
    <source>
        <dbReference type="Pfam" id="PF02770"/>
    </source>
</evidence>
<dbReference type="InterPro" id="IPR009100">
    <property type="entry name" value="AcylCoA_DH/oxidase_NM_dom_sf"/>
</dbReference>
<dbReference type="InterPro" id="IPR002655">
    <property type="entry name" value="Acyl-CoA_oxidase_C"/>
</dbReference>
<protein>
    <submittedName>
        <fullName evidence="10">Acyl-CoA oxidase</fullName>
        <ecNumber evidence="10">1.3.3.6</ecNumber>
    </submittedName>
</protein>
<evidence type="ECO:0000256" key="1">
    <source>
        <dbReference type="ARBA" id="ARBA00001974"/>
    </source>
</evidence>
<feature type="domain" description="Acyl-CoA oxidase/dehydrogenase middle" evidence="7">
    <location>
        <begin position="266"/>
        <end position="375"/>
    </location>
</feature>
<evidence type="ECO:0000256" key="3">
    <source>
        <dbReference type="ARBA" id="ARBA00022630"/>
    </source>
</evidence>
<evidence type="ECO:0000313" key="10">
    <source>
        <dbReference type="EMBL" id="MDR6845647.1"/>
    </source>
</evidence>
<dbReference type="InterPro" id="IPR006091">
    <property type="entry name" value="Acyl-CoA_Oxase/DH_mid-dom"/>
</dbReference>
<evidence type="ECO:0000256" key="2">
    <source>
        <dbReference type="ARBA" id="ARBA00006288"/>
    </source>
</evidence>
<dbReference type="InterPro" id="IPR012258">
    <property type="entry name" value="Acyl-CoA_oxidase"/>
</dbReference>
<keyword evidence="11" id="KW-1185">Reference proteome</keyword>
<dbReference type="Proteomes" id="UP001261871">
    <property type="component" value="Unassembled WGS sequence"/>
</dbReference>
<evidence type="ECO:0000256" key="4">
    <source>
        <dbReference type="ARBA" id="ARBA00022827"/>
    </source>
</evidence>